<evidence type="ECO:0000313" key="1">
    <source>
        <dbReference type="EMBL" id="MFC3457263.1"/>
    </source>
</evidence>
<organism evidence="1 2">
    <name type="scientific">Massilia haematophila</name>
    <dbReference type="NCBI Taxonomy" id="457923"/>
    <lineage>
        <taxon>Bacteria</taxon>
        <taxon>Pseudomonadati</taxon>
        <taxon>Pseudomonadota</taxon>
        <taxon>Betaproteobacteria</taxon>
        <taxon>Burkholderiales</taxon>
        <taxon>Oxalobacteraceae</taxon>
        <taxon>Telluria group</taxon>
        <taxon>Massilia</taxon>
    </lineage>
</organism>
<dbReference type="RefSeq" id="WP_312547546.1">
    <property type="nucleotide sequence ID" value="NZ_JBHRVV010000001.1"/>
</dbReference>
<protein>
    <submittedName>
        <fullName evidence="1">DUF1799 domain-containing protein</fullName>
    </submittedName>
</protein>
<keyword evidence="2" id="KW-1185">Reference proteome</keyword>
<gene>
    <name evidence="1" type="ORF">ACFOPH_03220</name>
</gene>
<dbReference type="InterPro" id="IPR014915">
    <property type="entry name" value="Phage_TLS_TfmB"/>
</dbReference>
<sequence length="88" mass="10229">MELAGLRPDDFSDDVVEIWPEHWDAYVLFAYMRTQWRAGAMGVIGLDYGVLHRKMDRMDLGALQYDELEADIQVMEFAALNLMNSRDE</sequence>
<dbReference type="EMBL" id="JBHRVV010000001">
    <property type="protein sequence ID" value="MFC3457263.1"/>
    <property type="molecule type" value="Genomic_DNA"/>
</dbReference>
<comment type="caution">
    <text evidence="1">The sequence shown here is derived from an EMBL/GenBank/DDBJ whole genome shotgun (WGS) entry which is preliminary data.</text>
</comment>
<dbReference type="Pfam" id="PF08809">
    <property type="entry name" value="DUF1799"/>
    <property type="match status" value="1"/>
</dbReference>
<accession>A0ABV7PGX8</accession>
<evidence type="ECO:0000313" key="2">
    <source>
        <dbReference type="Proteomes" id="UP001595665"/>
    </source>
</evidence>
<proteinExistence type="predicted"/>
<dbReference type="Proteomes" id="UP001595665">
    <property type="component" value="Unassembled WGS sequence"/>
</dbReference>
<reference evidence="2" key="1">
    <citation type="journal article" date="2019" name="Int. J. Syst. Evol. Microbiol.">
        <title>The Global Catalogue of Microorganisms (GCM) 10K type strain sequencing project: providing services to taxonomists for standard genome sequencing and annotation.</title>
        <authorList>
            <consortium name="The Broad Institute Genomics Platform"/>
            <consortium name="The Broad Institute Genome Sequencing Center for Infectious Disease"/>
            <person name="Wu L."/>
            <person name="Ma J."/>
        </authorList>
    </citation>
    <scope>NUCLEOTIDE SEQUENCE [LARGE SCALE GENOMIC DNA]</scope>
    <source>
        <strain evidence="2">CCM 7480</strain>
    </source>
</reference>
<name>A0ABV7PGX8_9BURK</name>